<dbReference type="GO" id="GO:0008610">
    <property type="term" value="P:lipid biosynthetic process"/>
    <property type="evidence" value="ECO:0007669"/>
    <property type="project" value="UniProtKB-ARBA"/>
</dbReference>
<evidence type="ECO:0000259" key="1">
    <source>
        <dbReference type="Pfam" id="PF00668"/>
    </source>
</evidence>
<sequence length="426" mass="49438">METVRLSDAQTEVIKKEEFYENTSINNIAGIITIKEDLKLETIENAMNNIINQNDSYKIRITKVNSEYRQYVDEYKRKQFDYIDFTNDKEGYDQWIKQQVKKNIFATDSELFEFTILKLPDANIGIFSLHHHIISDGWSTTLGGNALCEYLIYGIQEETSEFSYLDSVNDELNYKNSHRFEKDKQFWYEKLKGIENNELFKNKLVTNGQGSRQSYVLSENCTQKIKEFCESNKMSISNLFSAAMLILKHKKTASNKNSVGLLVHNRNEPFEKNIIGVYARILPVIVDIDKNASINHFLTTVKTETFNLLKHRKYSYKEIVENNGNKKGLLDCTVSFQKTQYNSDFVEKGYSDEWFSSDTHNVPLGLNISNRNGNSMIDIDYNYQTDIMNEAEVMNLHKDIMGILNVVIETPNKAIKDIAIYTDRSQ</sequence>
<dbReference type="GO" id="GO:0043041">
    <property type="term" value="P:amino acid activation for nonribosomal peptide biosynthetic process"/>
    <property type="evidence" value="ECO:0007669"/>
    <property type="project" value="TreeGrafter"/>
</dbReference>
<dbReference type="GO" id="GO:0031177">
    <property type="term" value="F:phosphopantetheine binding"/>
    <property type="evidence" value="ECO:0007669"/>
    <property type="project" value="TreeGrafter"/>
</dbReference>
<gene>
    <name evidence="2" type="ORF">M4L21_01030</name>
</gene>
<dbReference type="InterPro" id="IPR001242">
    <property type="entry name" value="Condensation_dom"/>
</dbReference>
<comment type="caution">
    <text evidence="2">The sequence shown here is derived from an EMBL/GenBank/DDBJ whole genome shotgun (WGS) entry which is preliminary data.</text>
</comment>
<dbReference type="AlphaFoldDB" id="A0A9X4R1X8"/>
<evidence type="ECO:0000313" key="2">
    <source>
        <dbReference type="EMBL" id="MDG0857893.1"/>
    </source>
</evidence>
<dbReference type="GO" id="GO:0005737">
    <property type="term" value="C:cytoplasm"/>
    <property type="evidence" value="ECO:0007669"/>
    <property type="project" value="TreeGrafter"/>
</dbReference>
<dbReference type="PANTHER" id="PTHR45527">
    <property type="entry name" value="NONRIBOSOMAL PEPTIDE SYNTHETASE"/>
    <property type="match status" value="1"/>
</dbReference>
<dbReference type="InterPro" id="IPR023213">
    <property type="entry name" value="CAT-like_dom_sf"/>
</dbReference>
<name>A0A9X4R1X8_9STAP</name>
<organism evidence="2 3">
    <name type="scientific">Staphylococcus equorum</name>
    <dbReference type="NCBI Taxonomy" id="246432"/>
    <lineage>
        <taxon>Bacteria</taxon>
        <taxon>Bacillati</taxon>
        <taxon>Bacillota</taxon>
        <taxon>Bacilli</taxon>
        <taxon>Bacillales</taxon>
        <taxon>Staphylococcaceae</taxon>
        <taxon>Staphylococcus</taxon>
    </lineage>
</organism>
<dbReference type="PANTHER" id="PTHR45527:SF1">
    <property type="entry name" value="FATTY ACID SYNTHASE"/>
    <property type="match status" value="1"/>
</dbReference>
<reference evidence="2" key="1">
    <citation type="submission" date="2022-05" db="EMBL/GenBank/DDBJ databases">
        <title>Comparative genomics of Staphylococcus equorum isolates.</title>
        <authorList>
            <person name="Luelf R.H."/>
        </authorList>
    </citation>
    <scope>NUCLEOTIDE SEQUENCE</scope>
    <source>
        <strain evidence="2">TMW 2.2343</strain>
    </source>
</reference>
<dbReference type="GO" id="GO:0003824">
    <property type="term" value="F:catalytic activity"/>
    <property type="evidence" value="ECO:0007669"/>
    <property type="project" value="InterPro"/>
</dbReference>
<dbReference type="RefSeq" id="WP_277580369.1">
    <property type="nucleotide sequence ID" value="NZ_JAMBPV010000001.1"/>
</dbReference>
<dbReference type="Proteomes" id="UP001152302">
    <property type="component" value="Unassembled WGS sequence"/>
</dbReference>
<dbReference type="Gene3D" id="3.30.559.30">
    <property type="entry name" value="Nonribosomal peptide synthetase, condensation domain"/>
    <property type="match status" value="1"/>
</dbReference>
<feature type="domain" description="Condensation" evidence="1">
    <location>
        <begin position="3"/>
        <end position="425"/>
    </location>
</feature>
<dbReference type="Pfam" id="PF00668">
    <property type="entry name" value="Condensation"/>
    <property type="match status" value="1"/>
</dbReference>
<evidence type="ECO:0000313" key="3">
    <source>
        <dbReference type="Proteomes" id="UP001152302"/>
    </source>
</evidence>
<accession>A0A9X4R1X8</accession>
<dbReference type="Gene3D" id="3.30.559.10">
    <property type="entry name" value="Chloramphenicol acetyltransferase-like domain"/>
    <property type="match status" value="1"/>
</dbReference>
<dbReference type="EMBL" id="JAMBPX010000001">
    <property type="protein sequence ID" value="MDG0857893.1"/>
    <property type="molecule type" value="Genomic_DNA"/>
</dbReference>
<proteinExistence type="predicted"/>
<dbReference type="SUPFAM" id="SSF52777">
    <property type="entry name" value="CoA-dependent acyltransferases"/>
    <property type="match status" value="2"/>
</dbReference>
<dbReference type="GO" id="GO:0044550">
    <property type="term" value="P:secondary metabolite biosynthetic process"/>
    <property type="evidence" value="ECO:0007669"/>
    <property type="project" value="TreeGrafter"/>
</dbReference>
<protein>
    <submittedName>
        <fullName evidence="2">Condensation domain-containing protein</fullName>
    </submittedName>
</protein>